<proteinExistence type="predicted"/>
<evidence type="ECO:0000313" key="3">
    <source>
        <dbReference type="Proteomes" id="UP000479293"/>
    </source>
</evidence>
<reference evidence="2 3" key="1">
    <citation type="submission" date="2019-10" db="EMBL/GenBank/DDBJ databases">
        <title>Draft Genome Sequence of Cytophagaceae sp. SJW1-29.</title>
        <authorList>
            <person name="Choi A."/>
        </authorList>
    </citation>
    <scope>NUCLEOTIDE SEQUENCE [LARGE SCALE GENOMIC DNA]</scope>
    <source>
        <strain evidence="2 3">SJW1-29</strain>
    </source>
</reference>
<evidence type="ECO:0000313" key="2">
    <source>
        <dbReference type="EMBL" id="MPR34377.1"/>
    </source>
</evidence>
<gene>
    <name evidence="2" type="ORF">GBK04_13670</name>
</gene>
<dbReference type="EMBL" id="WHLY01000002">
    <property type="protein sequence ID" value="MPR34377.1"/>
    <property type="molecule type" value="Genomic_DNA"/>
</dbReference>
<dbReference type="AlphaFoldDB" id="A0A7C9BI81"/>
<comment type="caution">
    <text evidence="2">The sequence shown here is derived from an EMBL/GenBank/DDBJ whole genome shotgun (WGS) entry which is preliminary data.</text>
</comment>
<keyword evidence="1" id="KW-1133">Transmembrane helix</keyword>
<name>A0A7C9BI81_9BACT</name>
<dbReference type="Proteomes" id="UP000479293">
    <property type="component" value="Unassembled WGS sequence"/>
</dbReference>
<feature type="transmembrane region" description="Helical" evidence="1">
    <location>
        <begin position="273"/>
        <end position="290"/>
    </location>
</feature>
<keyword evidence="3" id="KW-1185">Reference proteome</keyword>
<protein>
    <recommendedName>
        <fullName evidence="4">CHAT domain-containing protein</fullName>
    </recommendedName>
</protein>
<keyword evidence="1" id="KW-0812">Transmembrane</keyword>
<evidence type="ECO:0008006" key="4">
    <source>
        <dbReference type="Google" id="ProtNLM"/>
    </source>
</evidence>
<keyword evidence="1" id="KW-0472">Membrane</keyword>
<feature type="transmembrane region" description="Helical" evidence="1">
    <location>
        <begin position="247"/>
        <end position="267"/>
    </location>
</feature>
<evidence type="ECO:0000256" key="1">
    <source>
        <dbReference type="SAM" id="Phobius"/>
    </source>
</evidence>
<dbReference type="RefSeq" id="WP_152760543.1">
    <property type="nucleotide sequence ID" value="NZ_WHLY01000002.1"/>
</dbReference>
<sequence>MYRPVVLSYFAQSGDTEKDYLQFLEDEYESIAEAWEQYQIQEGSDRYFEVDFPARGSADGDKVAEDIRNYKHRLIIFHFSGHAMSQHLLFKDGASNARGLAGLLGEAQNLKLVVLNGCATYDQVKLLFDNNVKIVVATKGKVSDGVAREFAETFYKALATTTYTIRGAFEHSLNELKWKHDHFASVSTEPIVWRGLVTEAEEDRDRWELFVKEKYQQEIDRQEWWKIRLASPTRKDLAVGNSPWDKAMSFLILVLCLLGISILVYAVFFIHDYVLSFVGLAAVFSSYFGLKNQQRYKTVELNSVLADDEVIRRMKLFA</sequence>
<organism evidence="2 3">
    <name type="scientific">Salmonirosea aquatica</name>
    <dbReference type="NCBI Taxonomy" id="2654236"/>
    <lineage>
        <taxon>Bacteria</taxon>
        <taxon>Pseudomonadati</taxon>
        <taxon>Bacteroidota</taxon>
        <taxon>Cytophagia</taxon>
        <taxon>Cytophagales</taxon>
        <taxon>Spirosomataceae</taxon>
        <taxon>Salmonirosea</taxon>
    </lineage>
</organism>
<accession>A0A7C9BI81</accession>